<dbReference type="GeneID" id="302998565"/>
<dbReference type="PROSITE" id="PS50887">
    <property type="entry name" value="GGDEF"/>
    <property type="match status" value="1"/>
</dbReference>
<dbReference type="PANTHER" id="PTHR33121">
    <property type="entry name" value="CYCLIC DI-GMP PHOSPHODIESTERASE PDEF"/>
    <property type="match status" value="1"/>
</dbReference>
<evidence type="ECO:0000259" key="3">
    <source>
        <dbReference type="PROSITE" id="PS50887"/>
    </source>
</evidence>
<dbReference type="SMART" id="SM00267">
    <property type="entry name" value="GGDEF"/>
    <property type="match status" value="1"/>
</dbReference>
<dbReference type="RefSeq" id="WP_013701592.1">
    <property type="nucleotide sequence ID" value="NC_015385.1"/>
</dbReference>
<dbReference type="STRING" id="869209.Tresu_1403"/>
<dbReference type="KEGG" id="tsu:Tresu_1403"/>
<organism evidence="4 5">
    <name type="scientific">Treponema succinifaciens (strain ATCC 33096 / DSM 2489 / 6091)</name>
    <dbReference type="NCBI Taxonomy" id="869209"/>
    <lineage>
        <taxon>Bacteria</taxon>
        <taxon>Pseudomonadati</taxon>
        <taxon>Spirochaetota</taxon>
        <taxon>Spirochaetia</taxon>
        <taxon>Spirochaetales</taxon>
        <taxon>Treponemataceae</taxon>
        <taxon>Treponema</taxon>
    </lineage>
</organism>
<evidence type="ECO:0000256" key="1">
    <source>
        <dbReference type="SAM" id="Phobius"/>
    </source>
</evidence>
<dbReference type="InterPro" id="IPR001633">
    <property type="entry name" value="EAL_dom"/>
</dbReference>
<dbReference type="InterPro" id="IPR000160">
    <property type="entry name" value="GGDEF_dom"/>
</dbReference>
<protein>
    <submittedName>
        <fullName evidence="4">Diguanylate cyclase/phosphodiesterase</fullName>
    </submittedName>
</protein>
<dbReference type="SUPFAM" id="SSF141868">
    <property type="entry name" value="EAL domain-like"/>
    <property type="match status" value="1"/>
</dbReference>
<dbReference type="Proteomes" id="UP000006852">
    <property type="component" value="Chromosome"/>
</dbReference>
<keyword evidence="1" id="KW-0812">Transmembrane</keyword>
<keyword evidence="1" id="KW-0472">Membrane</keyword>
<gene>
    <name evidence="4" type="ordered locus">Tresu_1403</name>
</gene>
<dbReference type="PROSITE" id="PS50883">
    <property type="entry name" value="EAL"/>
    <property type="match status" value="1"/>
</dbReference>
<dbReference type="Pfam" id="PF00563">
    <property type="entry name" value="EAL"/>
    <property type="match status" value="1"/>
</dbReference>
<name>F2NSS1_TRES6</name>
<dbReference type="CDD" id="cd01948">
    <property type="entry name" value="EAL"/>
    <property type="match status" value="1"/>
</dbReference>
<dbReference type="Gene3D" id="3.20.20.450">
    <property type="entry name" value="EAL domain"/>
    <property type="match status" value="1"/>
</dbReference>
<dbReference type="InterPro" id="IPR043128">
    <property type="entry name" value="Rev_trsase/Diguanyl_cyclase"/>
</dbReference>
<dbReference type="InterPro" id="IPR035919">
    <property type="entry name" value="EAL_sf"/>
</dbReference>
<evidence type="ECO:0000313" key="4">
    <source>
        <dbReference type="EMBL" id="AEB14309.1"/>
    </source>
</evidence>
<dbReference type="NCBIfam" id="TIGR00254">
    <property type="entry name" value="GGDEF"/>
    <property type="match status" value="1"/>
</dbReference>
<dbReference type="HOGENOM" id="CLU_000445_70_50_12"/>
<reference evidence="4 5" key="1">
    <citation type="journal article" date="2011" name="Stand. Genomic Sci.">
        <title>Complete genome sequence of Treponema succinifaciens type strain (6091).</title>
        <authorList>
            <person name="Han C."/>
            <person name="Gronow S."/>
            <person name="Teshima H."/>
            <person name="Lapidus A."/>
            <person name="Nolan M."/>
            <person name="Lucas S."/>
            <person name="Hammon N."/>
            <person name="Deshpande S."/>
            <person name="Cheng J.F."/>
            <person name="Zeytun A."/>
            <person name="Tapia R."/>
            <person name="Goodwin L."/>
            <person name="Pitluck S."/>
            <person name="Liolios K."/>
            <person name="Pagani I."/>
            <person name="Ivanova N."/>
            <person name="Mavromatis K."/>
            <person name="Mikhailova N."/>
            <person name="Huntemann M."/>
            <person name="Pati A."/>
            <person name="Chen A."/>
            <person name="Palaniappan K."/>
            <person name="Land M."/>
            <person name="Hauser L."/>
            <person name="Brambilla E.M."/>
            <person name="Rohde M."/>
            <person name="Goker M."/>
            <person name="Woyke T."/>
            <person name="Bristow J."/>
            <person name="Eisen J.A."/>
            <person name="Markowitz V."/>
            <person name="Hugenholtz P."/>
            <person name="Kyrpides N.C."/>
            <person name="Klenk H.P."/>
            <person name="Detter J.C."/>
        </authorList>
    </citation>
    <scope>NUCLEOTIDE SEQUENCE [LARGE SCALE GENOMIC DNA]</scope>
    <source>
        <strain evidence="5">ATCC 33096 / DSM 2489 / 6091</strain>
    </source>
</reference>
<dbReference type="InterPro" id="IPR050706">
    <property type="entry name" value="Cyclic-di-GMP_PDE-like"/>
</dbReference>
<dbReference type="OrthoDB" id="366324at2"/>
<dbReference type="AlphaFoldDB" id="F2NSS1"/>
<keyword evidence="5" id="KW-1185">Reference proteome</keyword>
<dbReference type="InterPro" id="IPR029787">
    <property type="entry name" value="Nucleotide_cyclase"/>
</dbReference>
<sequence>MYSPRFAAMILIFFATLICFVIALLLLILHKKSYMIEHDNITGLPAYSHFEFDAKKLLKNALPNEYMILSLNADNFRIINDTYGILCGNEILKLLGKHFASQCGKNEFVCRFYADNFVFLIKNMEFFWDIEERVYNMTNVDNIVKKYLPPKYQFTFSASIYRIENPLDDIESMISKANLAQKLYKNHFATHRVIEYTSELKESYSWNREITLSMEEAFENKEFEVFYQPKFKFEDETIIGAEALIRWNNPRKGFLPPAKFIPLFEDNGFIEKIDKFVLNNVCNFLEEWNKTKESKSNPLTISFNLSRYNIYNPNLISDLKQISRSYDIGDNKIEVELTERIMVDNPNRLIKIMDEIKKAGFSVSVDDFGAGYSSLNLLKNMPADVIKLDKDFLSSQEENKNQKERIIITSVIEMAKKLNITTVAEGVETKDQCEMLKTSGCDIAQGFYYAKPMQEKLFKEFLGMKEKQSV</sequence>
<accession>F2NSS1</accession>
<reference evidence="5" key="2">
    <citation type="submission" date="2011-04" db="EMBL/GenBank/DDBJ databases">
        <title>The complete genome of chromosome of Treponema succinifaciens DSM 2489.</title>
        <authorList>
            <person name="Lucas S."/>
            <person name="Copeland A."/>
            <person name="Lapidus A."/>
            <person name="Bruce D."/>
            <person name="Goodwin L."/>
            <person name="Pitluck S."/>
            <person name="Peters L."/>
            <person name="Kyrpides N."/>
            <person name="Mavromatis K."/>
            <person name="Ivanova N."/>
            <person name="Ovchinnikova G."/>
            <person name="Teshima H."/>
            <person name="Detter J.C."/>
            <person name="Tapia R."/>
            <person name="Han C."/>
            <person name="Land M."/>
            <person name="Hauser L."/>
            <person name="Markowitz V."/>
            <person name="Cheng J.-F."/>
            <person name="Hugenholtz P."/>
            <person name="Woyke T."/>
            <person name="Wu D."/>
            <person name="Gronow S."/>
            <person name="Wellnitz S."/>
            <person name="Brambilla E."/>
            <person name="Klenk H.-P."/>
            <person name="Eisen J.A."/>
        </authorList>
    </citation>
    <scope>NUCLEOTIDE SEQUENCE [LARGE SCALE GENOMIC DNA]</scope>
    <source>
        <strain evidence="5">ATCC 33096 / DSM 2489 / 6091</strain>
    </source>
</reference>
<dbReference type="SUPFAM" id="SSF55073">
    <property type="entry name" value="Nucleotide cyclase"/>
    <property type="match status" value="1"/>
</dbReference>
<dbReference type="Gene3D" id="3.30.70.270">
    <property type="match status" value="1"/>
</dbReference>
<dbReference type="SMART" id="SM00052">
    <property type="entry name" value="EAL"/>
    <property type="match status" value="1"/>
</dbReference>
<feature type="domain" description="GGDEF" evidence="3">
    <location>
        <begin position="64"/>
        <end position="198"/>
    </location>
</feature>
<evidence type="ECO:0000313" key="5">
    <source>
        <dbReference type="Proteomes" id="UP000006852"/>
    </source>
</evidence>
<dbReference type="GO" id="GO:0071111">
    <property type="term" value="F:cyclic-guanylate-specific phosphodiesterase activity"/>
    <property type="evidence" value="ECO:0007669"/>
    <property type="project" value="InterPro"/>
</dbReference>
<feature type="transmembrane region" description="Helical" evidence="1">
    <location>
        <begin position="6"/>
        <end position="29"/>
    </location>
</feature>
<dbReference type="Pfam" id="PF00990">
    <property type="entry name" value="GGDEF"/>
    <property type="match status" value="1"/>
</dbReference>
<dbReference type="EMBL" id="CP002631">
    <property type="protein sequence ID" value="AEB14309.1"/>
    <property type="molecule type" value="Genomic_DNA"/>
</dbReference>
<dbReference type="eggNOG" id="COG5001">
    <property type="taxonomic scope" value="Bacteria"/>
</dbReference>
<dbReference type="PANTHER" id="PTHR33121:SF71">
    <property type="entry name" value="OXYGEN SENSOR PROTEIN DOSP"/>
    <property type="match status" value="1"/>
</dbReference>
<evidence type="ECO:0000259" key="2">
    <source>
        <dbReference type="PROSITE" id="PS50883"/>
    </source>
</evidence>
<keyword evidence="1" id="KW-1133">Transmembrane helix</keyword>
<proteinExistence type="predicted"/>
<feature type="domain" description="EAL" evidence="2">
    <location>
        <begin position="207"/>
        <end position="466"/>
    </location>
</feature>